<dbReference type="GO" id="GO:0016747">
    <property type="term" value="F:acyltransferase activity, transferring groups other than amino-acyl groups"/>
    <property type="evidence" value="ECO:0007669"/>
    <property type="project" value="InterPro"/>
</dbReference>
<proteinExistence type="predicted"/>
<dbReference type="PANTHER" id="PTHR39173">
    <property type="entry name" value="ACETYLTRANSFERASE"/>
    <property type="match status" value="1"/>
</dbReference>
<accession>A0A3N2CVT5</accession>
<feature type="region of interest" description="Disordered" evidence="1">
    <location>
        <begin position="199"/>
        <end position="245"/>
    </location>
</feature>
<evidence type="ECO:0000259" key="2">
    <source>
        <dbReference type="PROSITE" id="PS51186"/>
    </source>
</evidence>
<dbReference type="PANTHER" id="PTHR39173:SF1">
    <property type="entry name" value="ACETYLTRANSFERASE"/>
    <property type="match status" value="1"/>
</dbReference>
<dbReference type="Gene3D" id="3.40.630.30">
    <property type="match status" value="1"/>
</dbReference>
<dbReference type="EMBL" id="RKHO01000001">
    <property type="protein sequence ID" value="ROR91599.1"/>
    <property type="molecule type" value="Genomic_DNA"/>
</dbReference>
<evidence type="ECO:0000313" key="3">
    <source>
        <dbReference type="EMBL" id="ROR91599.1"/>
    </source>
</evidence>
<keyword evidence="3" id="KW-0808">Transferase</keyword>
<name>A0A3N2CVT5_9ACTN</name>
<protein>
    <submittedName>
        <fullName evidence="3">Putative acetyltransferase</fullName>
    </submittedName>
</protein>
<reference evidence="3 4" key="1">
    <citation type="submission" date="2018-11" db="EMBL/GenBank/DDBJ databases">
        <title>Sequencing the genomes of 1000 actinobacteria strains.</title>
        <authorList>
            <person name="Klenk H.-P."/>
        </authorList>
    </citation>
    <scope>NUCLEOTIDE SEQUENCE [LARGE SCALE GENOMIC DNA]</scope>
    <source>
        <strain evidence="3 4">DSM 12652</strain>
    </source>
</reference>
<dbReference type="SUPFAM" id="SSF55729">
    <property type="entry name" value="Acyl-CoA N-acyltransferases (Nat)"/>
    <property type="match status" value="1"/>
</dbReference>
<dbReference type="InterPro" id="IPR000182">
    <property type="entry name" value="GNAT_dom"/>
</dbReference>
<evidence type="ECO:0000256" key="1">
    <source>
        <dbReference type="SAM" id="MobiDB-lite"/>
    </source>
</evidence>
<gene>
    <name evidence="3" type="ORF">EDD33_2469</name>
</gene>
<evidence type="ECO:0000313" key="4">
    <source>
        <dbReference type="Proteomes" id="UP000281738"/>
    </source>
</evidence>
<feature type="domain" description="N-acetyltransferase" evidence="2">
    <location>
        <begin position="26"/>
        <end position="172"/>
    </location>
</feature>
<feature type="compositionally biased region" description="Gly residues" evidence="1">
    <location>
        <begin position="224"/>
        <end position="235"/>
    </location>
</feature>
<sequence length="245" mass="26593">MAELQRPDVRWHASFLSAMQEFRDEGRARPGSMLGEDLLEHGPTWSTPAGFAAYVAQVRREAVAPRDDFVPHTTWWWIDGGEYIGRIDLRHRLTERLREVGGHVGYDVRRSRRREGHATAMLAAVLPHARARGIADALLTCDVGNLASRRVIEANGGRLEDRRGAKLRFLVGTGQVTSPSGRPPWAAAHEDYGEGGTCHGLPSPPGGGGPAVRGAARSWRPGEGRGTGPGVGGWPGRTHRPESTP</sequence>
<dbReference type="PROSITE" id="PS51186">
    <property type="entry name" value="GNAT"/>
    <property type="match status" value="1"/>
</dbReference>
<keyword evidence="4" id="KW-1185">Reference proteome</keyword>
<dbReference type="Pfam" id="PF13302">
    <property type="entry name" value="Acetyltransf_3"/>
    <property type="match status" value="1"/>
</dbReference>
<dbReference type="Proteomes" id="UP000281738">
    <property type="component" value="Unassembled WGS sequence"/>
</dbReference>
<organism evidence="3 4">
    <name type="scientific">Nocardioides aurantiacus</name>
    <dbReference type="NCBI Taxonomy" id="86796"/>
    <lineage>
        <taxon>Bacteria</taxon>
        <taxon>Bacillati</taxon>
        <taxon>Actinomycetota</taxon>
        <taxon>Actinomycetes</taxon>
        <taxon>Propionibacteriales</taxon>
        <taxon>Nocardioidaceae</taxon>
        <taxon>Nocardioides</taxon>
    </lineage>
</organism>
<dbReference type="InterPro" id="IPR016181">
    <property type="entry name" value="Acyl_CoA_acyltransferase"/>
</dbReference>
<dbReference type="RefSeq" id="WP_211332530.1">
    <property type="nucleotide sequence ID" value="NZ_RKHO01000001.1"/>
</dbReference>
<dbReference type="AlphaFoldDB" id="A0A3N2CVT5"/>
<comment type="caution">
    <text evidence="3">The sequence shown here is derived from an EMBL/GenBank/DDBJ whole genome shotgun (WGS) entry which is preliminary data.</text>
</comment>